<accession>A0A097ENM7</accession>
<evidence type="ECO:0000313" key="2">
    <source>
        <dbReference type="EMBL" id="AIT09164.1"/>
    </source>
</evidence>
<feature type="compositionally biased region" description="Polar residues" evidence="1">
    <location>
        <begin position="185"/>
        <end position="197"/>
    </location>
</feature>
<dbReference type="STRING" id="1547445.LO80_03720"/>
<evidence type="ECO:0000313" key="3">
    <source>
        <dbReference type="Proteomes" id="UP000029672"/>
    </source>
</evidence>
<sequence length="197" mass="22386">MHSFQLFIKNTRESKELEQKTIADAINLSEETINMIEQASNDQLLQCSSSLLKNQIRRYCEYLEIPEKKIISILNKIDILYYKKSQYGKLKAFDYINRLTILIIAIVIVTLVTKHVRENIDTTNIASQTDSKTSIIYTPIDYAVDNSGEKQNIPSTNNDNSSSQNSSSEEKTNHKSLKAHPPATANMSNMVIDEPNN</sequence>
<proteinExistence type="predicted"/>
<organism evidence="2 3">
    <name type="scientific">Candidatus Francisella endociliophora</name>
    <dbReference type="NCBI Taxonomy" id="653937"/>
    <lineage>
        <taxon>Bacteria</taxon>
        <taxon>Pseudomonadati</taxon>
        <taxon>Pseudomonadota</taxon>
        <taxon>Gammaproteobacteria</taxon>
        <taxon>Thiotrichales</taxon>
        <taxon>Francisellaceae</taxon>
        <taxon>Francisella</taxon>
    </lineage>
</organism>
<dbReference type="Gene3D" id="1.10.260.40">
    <property type="entry name" value="lambda repressor-like DNA-binding domains"/>
    <property type="match status" value="1"/>
</dbReference>
<dbReference type="AlphaFoldDB" id="A0A097ENM7"/>
<reference evidence="2 3" key="1">
    <citation type="submission" date="2014-10" db="EMBL/GenBank/DDBJ databases">
        <title>Whole genome sequence of Francisella endociliophora strain FSC1006, isolated from a laboratory culture of the marine ciliate Euplotes raikovi.</title>
        <authorList>
            <person name="Granberg M."/>
            <person name="Backman S."/>
            <person name="Lundmark E."/>
            <person name="Nilsson E."/>
            <person name="Karlsson E."/>
            <person name="Thelaus J."/>
            <person name="Ohrman C."/>
            <person name="Larkeryd A."/>
            <person name="Stenberg P."/>
        </authorList>
    </citation>
    <scope>NUCLEOTIDE SEQUENCE [LARGE SCALE GENOMIC DNA]</scope>
    <source>
        <strain evidence="2 3">FSC1006</strain>
    </source>
</reference>
<dbReference type="Pfam" id="PF13413">
    <property type="entry name" value="HTH_25"/>
    <property type="match status" value="1"/>
</dbReference>
<name>A0A097ENM7_9GAMM</name>
<dbReference type="HOGENOM" id="CLU_1259894_0_0_6"/>
<gene>
    <name evidence="2" type="ORF">LO80_03720</name>
</gene>
<protein>
    <submittedName>
        <fullName evidence="2">DNA-binding protein</fullName>
    </submittedName>
</protein>
<dbReference type="KEGG" id="frf:LO80_03720"/>
<dbReference type="GO" id="GO:0003677">
    <property type="term" value="F:DNA binding"/>
    <property type="evidence" value="ECO:0007669"/>
    <property type="project" value="UniProtKB-KW"/>
</dbReference>
<dbReference type="RefSeq" id="WP_040008683.1">
    <property type="nucleotide sequence ID" value="NZ_CP009574.1"/>
</dbReference>
<dbReference type="InterPro" id="IPR010982">
    <property type="entry name" value="Lambda_DNA-bd_dom_sf"/>
</dbReference>
<feature type="region of interest" description="Disordered" evidence="1">
    <location>
        <begin position="147"/>
        <end position="197"/>
    </location>
</feature>
<keyword evidence="3" id="KW-1185">Reference proteome</keyword>
<dbReference type="Proteomes" id="UP000029672">
    <property type="component" value="Chromosome"/>
</dbReference>
<dbReference type="eggNOG" id="COG1426">
    <property type="taxonomic scope" value="Bacteria"/>
</dbReference>
<dbReference type="OrthoDB" id="5604618at2"/>
<feature type="compositionally biased region" description="Low complexity" evidence="1">
    <location>
        <begin position="155"/>
        <end position="167"/>
    </location>
</feature>
<evidence type="ECO:0000256" key="1">
    <source>
        <dbReference type="SAM" id="MobiDB-lite"/>
    </source>
</evidence>
<keyword evidence="2" id="KW-0238">DNA-binding</keyword>
<dbReference type="EMBL" id="CP009574">
    <property type="protein sequence ID" value="AIT09164.1"/>
    <property type="molecule type" value="Genomic_DNA"/>
</dbReference>